<sequence>MVAGKNISAPRNETTAPARPHATKSAYTGDVPSTAIWPLAAAVRVKRLIEGVYFNINSLGSRSHSSHSRKKKHRPKSFQSSSASTHPARTPFPQGDAHRGNQSRDRRSRSNTETPSDNGGSEQQRVPNNIRSRMPNGVGSSSVPNTTQNPPSIQRVTSPSYDIERQLITMHSIYQGEMGYQHRNSRHFSGNSEISVLSRVEDMNLSQVFHDFKDIFTSAQDWCREHSLHSLPSLEWWNNNTTDGVSELSGVLVSNSKTPLEFNQLKTYTIDDLGRAYLCSKIVEGLFPDPESDPSLPLSDDPNFEPKDLWAEEHIARYLAGLEAEIRTLNAGRPYTLTNVERWRSLTVSLLNPILEDNGAALDPQSRGGIFAERLFRRYAQLLGIRDTTDHIAARAEFDHMISKAIRVSRQLRQHHFKFIVKYPSDFAPGHRSSSLKTPNKARAVHDDGTLEALEEQVESPTGPIKRNPNEISIVYRPMLRNLGSSGNERVQATPVRAGYLR</sequence>
<feature type="compositionally biased region" description="Basic residues" evidence="1">
    <location>
        <begin position="64"/>
        <end position="76"/>
    </location>
</feature>
<dbReference type="Proteomes" id="UP000297595">
    <property type="component" value="Unassembled WGS sequence"/>
</dbReference>
<feature type="region of interest" description="Disordered" evidence="1">
    <location>
        <begin position="1"/>
        <end position="29"/>
    </location>
</feature>
<organism evidence="2 3">
    <name type="scientific">Orbilia oligospora</name>
    <name type="common">Nematode-trapping fungus</name>
    <name type="synonym">Arthrobotrys oligospora</name>
    <dbReference type="NCBI Taxonomy" id="2813651"/>
    <lineage>
        <taxon>Eukaryota</taxon>
        <taxon>Fungi</taxon>
        <taxon>Dikarya</taxon>
        <taxon>Ascomycota</taxon>
        <taxon>Pezizomycotina</taxon>
        <taxon>Orbiliomycetes</taxon>
        <taxon>Orbiliales</taxon>
        <taxon>Orbiliaceae</taxon>
        <taxon>Orbilia</taxon>
    </lineage>
</organism>
<feature type="region of interest" description="Disordered" evidence="1">
    <location>
        <begin position="58"/>
        <end position="160"/>
    </location>
</feature>
<feature type="compositionally biased region" description="Basic and acidic residues" evidence="1">
    <location>
        <begin position="96"/>
        <end position="110"/>
    </location>
</feature>
<accession>A0A7C8KLA1</accession>
<feature type="compositionally biased region" description="Polar residues" evidence="1">
    <location>
        <begin position="111"/>
        <end position="131"/>
    </location>
</feature>
<dbReference type="EMBL" id="SOZJ01000008">
    <property type="protein sequence ID" value="TGJ63216.1"/>
    <property type="molecule type" value="Genomic_DNA"/>
</dbReference>
<feature type="compositionally biased region" description="Polar residues" evidence="1">
    <location>
        <begin position="138"/>
        <end position="160"/>
    </location>
</feature>
<evidence type="ECO:0000313" key="3">
    <source>
        <dbReference type="Proteomes" id="UP000297595"/>
    </source>
</evidence>
<reference evidence="2 3" key="1">
    <citation type="submission" date="2019-03" db="EMBL/GenBank/DDBJ databases">
        <title>Nematode-trapping fungi genome.</title>
        <authorList>
            <person name="Vidal-Diez De Ulzurrun G."/>
        </authorList>
    </citation>
    <scope>NUCLEOTIDE SEQUENCE [LARGE SCALE GENOMIC DNA]</scope>
    <source>
        <strain evidence="2 3">TWF154</strain>
    </source>
</reference>
<evidence type="ECO:0000256" key="1">
    <source>
        <dbReference type="SAM" id="MobiDB-lite"/>
    </source>
</evidence>
<feature type="compositionally biased region" description="Polar residues" evidence="1">
    <location>
        <begin position="77"/>
        <end position="87"/>
    </location>
</feature>
<evidence type="ECO:0000313" key="2">
    <source>
        <dbReference type="EMBL" id="TGJ63216.1"/>
    </source>
</evidence>
<dbReference type="AlphaFoldDB" id="A0A7C8KLA1"/>
<name>A0A7C8KLA1_ORBOL</name>
<proteinExistence type="predicted"/>
<protein>
    <submittedName>
        <fullName evidence="2">Uncharacterized protein</fullName>
    </submittedName>
</protein>
<gene>
    <name evidence="2" type="ORF">EYR41_011152</name>
</gene>
<comment type="caution">
    <text evidence="2">The sequence shown here is derived from an EMBL/GenBank/DDBJ whole genome shotgun (WGS) entry which is preliminary data.</text>
</comment>